<evidence type="ECO:0000256" key="8">
    <source>
        <dbReference type="ARBA" id="ARBA00022989"/>
    </source>
</evidence>
<evidence type="ECO:0000256" key="5">
    <source>
        <dbReference type="ARBA" id="ARBA00022519"/>
    </source>
</evidence>
<evidence type="ECO:0000256" key="9">
    <source>
        <dbReference type="ARBA" id="ARBA00023136"/>
    </source>
</evidence>
<dbReference type="GO" id="GO:0098797">
    <property type="term" value="C:plasma membrane protein complex"/>
    <property type="evidence" value="ECO:0007669"/>
    <property type="project" value="TreeGrafter"/>
</dbReference>
<feature type="domain" description="TonB C-terminal" evidence="10">
    <location>
        <begin position="29"/>
        <end position="123"/>
    </location>
</feature>
<dbReference type="NCBIfam" id="TIGR01352">
    <property type="entry name" value="tonB_Cterm"/>
    <property type="match status" value="1"/>
</dbReference>
<proteinExistence type="inferred from homology"/>
<organism evidence="11">
    <name type="scientific">Pedobacter sp. KACC 23697</name>
    <dbReference type="NCBI Taxonomy" id="3149230"/>
    <lineage>
        <taxon>Bacteria</taxon>
        <taxon>Pseudomonadati</taxon>
        <taxon>Bacteroidota</taxon>
        <taxon>Sphingobacteriia</taxon>
        <taxon>Sphingobacteriales</taxon>
        <taxon>Sphingobacteriaceae</taxon>
        <taxon>Pedobacter</taxon>
    </lineage>
</organism>
<dbReference type="InterPro" id="IPR051045">
    <property type="entry name" value="TonB-dependent_transducer"/>
</dbReference>
<evidence type="ECO:0000256" key="7">
    <source>
        <dbReference type="ARBA" id="ARBA00022927"/>
    </source>
</evidence>
<evidence type="ECO:0000313" key="11">
    <source>
        <dbReference type="EMBL" id="XBO47583.1"/>
    </source>
</evidence>
<keyword evidence="5" id="KW-0997">Cell inner membrane</keyword>
<name>A0AAU7K543_9SPHI</name>
<dbReference type="InterPro" id="IPR037682">
    <property type="entry name" value="TonB_C"/>
</dbReference>
<keyword evidence="7" id="KW-0653">Protein transport</keyword>
<dbReference type="RefSeq" id="WP_406825004.1">
    <property type="nucleotide sequence ID" value="NZ_CP157485.1"/>
</dbReference>
<dbReference type="EMBL" id="CP157485">
    <property type="protein sequence ID" value="XBO47583.1"/>
    <property type="molecule type" value="Genomic_DNA"/>
</dbReference>
<keyword evidence="4" id="KW-1003">Cell membrane</keyword>
<dbReference type="GO" id="GO:0015031">
    <property type="term" value="P:protein transport"/>
    <property type="evidence" value="ECO:0007669"/>
    <property type="project" value="UniProtKB-KW"/>
</dbReference>
<dbReference type="GO" id="GO:0055085">
    <property type="term" value="P:transmembrane transport"/>
    <property type="evidence" value="ECO:0007669"/>
    <property type="project" value="InterPro"/>
</dbReference>
<dbReference type="SUPFAM" id="SSF74653">
    <property type="entry name" value="TolA/TonB C-terminal domain"/>
    <property type="match status" value="1"/>
</dbReference>
<comment type="similarity">
    <text evidence="2">Belongs to the TonB family.</text>
</comment>
<dbReference type="Pfam" id="PF03544">
    <property type="entry name" value="TonB_C"/>
    <property type="match status" value="1"/>
</dbReference>
<evidence type="ECO:0000256" key="4">
    <source>
        <dbReference type="ARBA" id="ARBA00022475"/>
    </source>
</evidence>
<keyword evidence="8" id="KW-1133">Transmembrane helix</keyword>
<reference evidence="11" key="1">
    <citation type="submission" date="2024-05" db="EMBL/GenBank/DDBJ databases">
        <authorList>
            <person name="Kim S."/>
            <person name="Heo J."/>
            <person name="Choi H."/>
            <person name="Choi Y."/>
            <person name="Kwon S.-W."/>
            <person name="Kim Y."/>
        </authorList>
    </citation>
    <scope>NUCLEOTIDE SEQUENCE</scope>
    <source>
        <strain evidence="11">KACC 23697</strain>
    </source>
</reference>
<comment type="subcellular location">
    <subcellularLocation>
        <location evidence="1">Cell inner membrane</location>
        <topology evidence="1">Single-pass membrane protein</topology>
        <orientation evidence="1">Periplasmic side</orientation>
    </subcellularLocation>
</comment>
<protein>
    <submittedName>
        <fullName evidence="11">Energy transducer TonB</fullName>
    </submittedName>
</protein>
<dbReference type="GO" id="GO:0031992">
    <property type="term" value="F:energy transducer activity"/>
    <property type="evidence" value="ECO:0007669"/>
    <property type="project" value="TreeGrafter"/>
</dbReference>
<keyword evidence="9" id="KW-0472">Membrane</keyword>
<evidence type="ECO:0000259" key="10">
    <source>
        <dbReference type="PROSITE" id="PS52015"/>
    </source>
</evidence>
<keyword evidence="3" id="KW-0813">Transport</keyword>
<dbReference type="InterPro" id="IPR006260">
    <property type="entry name" value="TonB/TolA_C"/>
</dbReference>
<sequence>MYLNLAKAQNSSNKVYYFVSIQKQPAYPDEIKKFYAFIKQALKYPEIAKKNNIEGKVFANFIVEKNGTLTDIQTTRSLSPETDAEALRILRKSPRWEPALHNGVPVRVRYHIMLILKCTHNYF</sequence>
<evidence type="ECO:0000256" key="3">
    <source>
        <dbReference type="ARBA" id="ARBA00022448"/>
    </source>
</evidence>
<dbReference type="PANTHER" id="PTHR33446:SF2">
    <property type="entry name" value="PROTEIN TONB"/>
    <property type="match status" value="1"/>
</dbReference>
<evidence type="ECO:0000256" key="2">
    <source>
        <dbReference type="ARBA" id="ARBA00006555"/>
    </source>
</evidence>
<dbReference type="PANTHER" id="PTHR33446">
    <property type="entry name" value="PROTEIN TONB-RELATED"/>
    <property type="match status" value="1"/>
</dbReference>
<evidence type="ECO:0000256" key="6">
    <source>
        <dbReference type="ARBA" id="ARBA00022692"/>
    </source>
</evidence>
<evidence type="ECO:0000256" key="1">
    <source>
        <dbReference type="ARBA" id="ARBA00004383"/>
    </source>
</evidence>
<keyword evidence="6" id="KW-0812">Transmembrane</keyword>
<dbReference type="AlphaFoldDB" id="A0AAU7K543"/>
<gene>
    <name evidence="11" type="ORF">ABEG20_20025</name>
</gene>
<dbReference type="PROSITE" id="PS52015">
    <property type="entry name" value="TONB_CTD"/>
    <property type="match status" value="1"/>
</dbReference>
<accession>A0AAU7K543</accession>
<dbReference type="Gene3D" id="3.30.1150.10">
    <property type="match status" value="1"/>
</dbReference>